<dbReference type="EMBL" id="LR796156">
    <property type="protein sequence ID" value="CAB4122024.1"/>
    <property type="molecule type" value="Genomic_DNA"/>
</dbReference>
<proteinExistence type="predicted"/>
<evidence type="ECO:0000256" key="1">
    <source>
        <dbReference type="SAM" id="Coils"/>
    </source>
</evidence>
<protein>
    <submittedName>
        <fullName evidence="2">Uncharacterized protein</fullName>
    </submittedName>
</protein>
<accession>A0A6J5KIT8</accession>
<name>A0A6J5KIT8_9CAUD</name>
<organism evidence="2">
    <name type="scientific">uncultured Caudovirales phage</name>
    <dbReference type="NCBI Taxonomy" id="2100421"/>
    <lineage>
        <taxon>Viruses</taxon>
        <taxon>Duplodnaviria</taxon>
        <taxon>Heunggongvirae</taxon>
        <taxon>Uroviricota</taxon>
        <taxon>Caudoviricetes</taxon>
        <taxon>Peduoviridae</taxon>
        <taxon>Maltschvirus</taxon>
        <taxon>Maltschvirus maltsch</taxon>
    </lineage>
</organism>
<sequence>MAIQSDMNGSDQRLVAIFYKKPMQNEFKTSQEGRPIFDEVDMVKVYIPGDSLSIIDTFARDDHKARFPLQWANFMNKHGNDPHLSGTPLSHWPLISSSQAEELKALKFFTVENVATASDAQLQRIGMLAGMSPHNFRDRAANFLKLAKEEANVNQHEEEIRTLRDENAKIKAETDAKLAQMQEQMAAILAAVADKKPKGRKPKEVEPTEV</sequence>
<gene>
    <name evidence="2" type="ORF">UFOVP20_43</name>
</gene>
<reference evidence="2" key="1">
    <citation type="submission" date="2020-04" db="EMBL/GenBank/DDBJ databases">
        <authorList>
            <person name="Chiriac C."/>
            <person name="Salcher M."/>
            <person name="Ghai R."/>
            <person name="Kavagutti S V."/>
        </authorList>
    </citation>
    <scope>NUCLEOTIDE SEQUENCE</scope>
</reference>
<evidence type="ECO:0000313" key="2">
    <source>
        <dbReference type="EMBL" id="CAB4122024.1"/>
    </source>
</evidence>
<keyword evidence="1" id="KW-0175">Coiled coil</keyword>
<feature type="coiled-coil region" evidence="1">
    <location>
        <begin position="146"/>
        <end position="173"/>
    </location>
</feature>